<feature type="compositionally biased region" description="Basic and acidic residues" evidence="1">
    <location>
        <begin position="540"/>
        <end position="562"/>
    </location>
</feature>
<evidence type="ECO:0000313" key="5">
    <source>
        <dbReference type="Proteomes" id="UP001603857"/>
    </source>
</evidence>
<feature type="compositionally biased region" description="Basic and acidic residues" evidence="1">
    <location>
        <begin position="587"/>
        <end position="601"/>
    </location>
</feature>
<evidence type="ECO:0000313" key="4">
    <source>
        <dbReference type="EMBL" id="KAL2322633.1"/>
    </source>
</evidence>
<keyword evidence="2" id="KW-0812">Transmembrane</keyword>
<dbReference type="Pfam" id="PF04578">
    <property type="entry name" value="DUF594"/>
    <property type="match status" value="1"/>
</dbReference>
<feature type="transmembrane region" description="Helical" evidence="2">
    <location>
        <begin position="312"/>
        <end position="334"/>
    </location>
</feature>
<dbReference type="InterPro" id="IPR025315">
    <property type="entry name" value="DUF4220"/>
</dbReference>
<feature type="region of interest" description="Disordered" evidence="1">
    <location>
        <begin position="540"/>
        <end position="601"/>
    </location>
</feature>
<gene>
    <name evidence="4" type="ORF">Fmac_027012</name>
</gene>
<keyword evidence="2" id="KW-0472">Membrane</keyword>
<feature type="transmembrane region" description="Helical" evidence="2">
    <location>
        <begin position="122"/>
        <end position="139"/>
    </location>
</feature>
<organism evidence="4 5">
    <name type="scientific">Flemingia macrophylla</name>
    <dbReference type="NCBI Taxonomy" id="520843"/>
    <lineage>
        <taxon>Eukaryota</taxon>
        <taxon>Viridiplantae</taxon>
        <taxon>Streptophyta</taxon>
        <taxon>Embryophyta</taxon>
        <taxon>Tracheophyta</taxon>
        <taxon>Spermatophyta</taxon>
        <taxon>Magnoliopsida</taxon>
        <taxon>eudicotyledons</taxon>
        <taxon>Gunneridae</taxon>
        <taxon>Pentapetalae</taxon>
        <taxon>rosids</taxon>
        <taxon>fabids</taxon>
        <taxon>Fabales</taxon>
        <taxon>Fabaceae</taxon>
        <taxon>Papilionoideae</taxon>
        <taxon>50 kb inversion clade</taxon>
        <taxon>NPAAA clade</taxon>
        <taxon>indigoferoid/millettioid clade</taxon>
        <taxon>Phaseoleae</taxon>
        <taxon>Flemingia</taxon>
    </lineage>
</organism>
<dbReference type="InterPro" id="IPR007658">
    <property type="entry name" value="DUF594"/>
</dbReference>
<feature type="transmembrane region" description="Helical" evidence="2">
    <location>
        <begin position="45"/>
        <end position="69"/>
    </location>
</feature>
<reference evidence="4 5" key="1">
    <citation type="submission" date="2024-08" db="EMBL/GenBank/DDBJ databases">
        <title>Insights into the chromosomal genome structure of Flemingia macrophylla.</title>
        <authorList>
            <person name="Ding Y."/>
            <person name="Zhao Y."/>
            <person name="Bi W."/>
            <person name="Wu M."/>
            <person name="Zhao G."/>
            <person name="Gong Y."/>
            <person name="Li W."/>
            <person name="Zhang P."/>
        </authorList>
    </citation>
    <scope>NUCLEOTIDE SEQUENCE [LARGE SCALE GENOMIC DNA]</scope>
    <source>
        <strain evidence="4">DYQJB</strain>
        <tissue evidence="4">Leaf</tissue>
    </source>
</reference>
<feature type="transmembrane region" description="Helical" evidence="2">
    <location>
        <begin position="81"/>
        <end position="101"/>
    </location>
</feature>
<dbReference type="EMBL" id="JBGMDY010000009">
    <property type="protein sequence ID" value="KAL2322633.1"/>
    <property type="molecule type" value="Genomic_DNA"/>
</dbReference>
<feature type="compositionally biased region" description="Acidic residues" evidence="1">
    <location>
        <begin position="570"/>
        <end position="586"/>
    </location>
</feature>
<protein>
    <recommendedName>
        <fullName evidence="3">DUF4220 domain-containing protein</fullName>
    </recommendedName>
</protein>
<feature type="transmembrane region" description="Helical" evidence="2">
    <location>
        <begin position="145"/>
        <end position="161"/>
    </location>
</feature>
<keyword evidence="5" id="KW-1185">Reference proteome</keyword>
<evidence type="ECO:0000259" key="3">
    <source>
        <dbReference type="Pfam" id="PF13968"/>
    </source>
</evidence>
<dbReference type="Pfam" id="PF13968">
    <property type="entry name" value="DUF4220"/>
    <property type="match status" value="1"/>
</dbReference>
<evidence type="ECO:0000256" key="1">
    <source>
        <dbReference type="SAM" id="MobiDB-lite"/>
    </source>
</evidence>
<evidence type="ECO:0000256" key="2">
    <source>
        <dbReference type="SAM" id="Phobius"/>
    </source>
</evidence>
<accession>A0ABD1LGG4</accession>
<sequence>MVNPIPNFVKSIWSKWNIRIVILTSLWLQIILIFLATLRKRSRSNILVVVLWFAYLLADSTAIFCIGLISTKFEDEGGDKPILGVNDFLLAFWAPFLLLHLGGPDSITALAMEDNALWLRHLLGLIVQVCLTGYAFLLTLPENTLWLPTALVFTAGIIKFAEKIRSLQLASASSTLQSILRDPYREKFLSHVYDYEYRTEADNDVEVLPDETVVRNAYGYFNIFKCLVVDAMLGRREFDIREKFLWYRTAVDSLKIIEVELNLFYHAFYTKTSVICSKVGLSFRFLSVGSVVAALVLFTYDQKRRCNEFDVTVTYTLLYGAVALDIVSFLMLIFSDHSFTLFSSQNYISHYDRSIGAVIVSTFSGFLKLRMKPLWIEQTLTSPTWFKERRYKVLCRKISCCRWSESISGFSFISYACRLHQSKPWEWIYKVLNIVGAKEVVEQWRYVKSQPLLQKLWIFVFEELQRKSHHALVLEDTRRICSYRGEWVIREEGNFDEDDLNKLLPYVDSSNFTFDQCVIVWHIATDLLFYEAEDERQREKEDLKKRSDDEIETRNGVHDVRQKKNIGNDPDLEQGSDDGVVPEEDLRDVSERNKENVPDDKKYHDVELQHISKLLSDYMMYLFIMKPTMIPAMRGFGQKRFQETCDEAYECAVKRLIATNTSSKPYECILKLIKKVRNDICCWCRFYPVFFHDKKENDSEKSEEKDAFNKIRDAQRNEIIGRAPYYGRVPIGQCLLLDACDLADVIKNLKGTNKWKMKAQVLAELLPYTAYNSTPINHIQQLSKGGEFLSLVWLLMTHLGLAKQFQDERLSTAEVNEDDEFVSTG</sequence>
<proteinExistence type="predicted"/>
<comment type="caution">
    <text evidence="4">The sequence shown here is derived from an EMBL/GenBank/DDBJ whole genome shotgun (WGS) entry which is preliminary data.</text>
</comment>
<keyword evidence="2" id="KW-1133">Transmembrane helix</keyword>
<feature type="domain" description="DUF4220" evidence="3">
    <location>
        <begin position="52"/>
        <end position="415"/>
    </location>
</feature>
<name>A0ABD1LGG4_9FABA</name>
<dbReference type="Proteomes" id="UP001603857">
    <property type="component" value="Unassembled WGS sequence"/>
</dbReference>
<feature type="transmembrane region" description="Helical" evidence="2">
    <location>
        <begin position="20"/>
        <end position="38"/>
    </location>
</feature>
<dbReference type="PANTHER" id="PTHR31325">
    <property type="entry name" value="OS01G0798800 PROTEIN-RELATED"/>
    <property type="match status" value="1"/>
</dbReference>
<dbReference type="AlphaFoldDB" id="A0ABD1LGG4"/>
<feature type="transmembrane region" description="Helical" evidence="2">
    <location>
        <begin position="281"/>
        <end position="300"/>
    </location>
</feature>
<feature type="transmembrane region" description="Helical" evidence="2">
    <location>
        <begin position="245"/>
        <end position="269"/>
    </location>
</feature>